<dbReference type="KEGG" id="aup:AsAng_0035280"/>
<evidence type="ECO:0000313" key="4">
    <source>
        <dbReference type="Proteomes" id="UP001060919"/>
    </source>
</evidence>
<dbReference type="RefSeq" id="WP_264788154.1">
    <property type="nucleotide sequence ID" value="NZ_AP026867.1"/>
</dbReference>
<gene>
    <name evidence="3" type="ORF">AsAng_0035280</name>
</gene>
<dbReference type="EMBL" id="AP026867">
    <property type="protein sequence ID" value="BDS12803.1"/>
    <property type="molecule type" value="Genomic_DNA"/>
</dbReference>
<sequence length="501" mass="58747">MQGVEDQSTSEETVARQASAVQVASCTLKELLNCKHQEIKTKTGAFSGQLSIPEYQRPYVWKEKQINQLLNDLIDYHQHKKEDKPMYYLGSIILHHDGKELKIIDGQQRITTALLLQKIKEPTFKSGIGYSAALSIENIKYNLSYLKAVVNKDIFEYRDVDVLSAIDFNQINVTLIITETEDLAYTFFETQNTGGVRLGGSDILKAHHLRAIDRKKIVNYQAKRWESIDSANVEKIVQLLTKIRCWDNRKWRLFPFYKHKQEIKTVIIDEYTLNTLKNKEDISYYYSAVKNEGGRLLQMHESSYKQLKQPLSDGNNTLDYVNDYIHLYEILFGKLTDHRIDDAFYEFRDKVLHGQNGTLFLKELFEIAIIAYISRFGFYRLYEATLWLYRAIYSLRVSKGRNVREDSVFKFVYENQFVDNILEVFTPDELFLFLKKFSYSFNTDYIDQEKKTAKVRHIDTLRTYFADHIAQSEAYKTTPKNFDKHLITAIAQKIKEYAHQS</sequence>
<dbReference type="AlphaFoldDB" id="A0A915YGT1"/>
<dbReference type="Proteomes" id="UP001060919">
    <property type="component" value="Chromosome"/>
</dbReference>
<dbReference type="PANTHER" id="PTHR35149">
    <property type="entry name" value="SLL5132 PROTEIN"/>
    <property type="match status" value="1"/>
</dbReference>
<proteinExistence type="predicted"/>
<dbReference type="Pfam" id="PF03235">
    <property type="entry name" value="GmrSD_N"/>
    <property type="match status" value="1"/>
</dbReference>
<feature type="domain" description="DUF7834" evidence="2">
    <location>
        <begin position="219"/>
        <end position="442"/>
    </location>
</feature>
<organism evidence="3 4">
    <name type="scientific">Aureispira anguillae</name>
    <dbReference type="NCBI Taxonomy" id="2864201"/>
    <lineage>
        <taxon>Bacteria</taxon>
        <taxon>Pseudomonadati</taxon>
        <taxon>Bacteroidota</taxon>
        <taxon>Saprospiria</taxon>
        <taxon>Saprospirales</taxon>
        <taxon>Saprospiraceae</taxon>
        <taxon>Aureispira</taxon>
    </lineage>
</organism>
<protein>
    <submittedName>
        <fullName evidence="3">DUF262 domain-containing protein</fullName>
    </submittedName>
</protein>
<reference evidence="3" key="1">
    <citation type="submission" date="2022-09" db="EMBL/GenBank/DDBJ databases">
        <title>Aureispira anguillicida sp. nov., isolated from Leptocephalus of Japanese eel Anguilla japonica.</title>
        <authorList>
            <person name="Yuasa K."/>
            <person name="Mekata T."/>
            <person name="Ikunari K."/>
        </authorList>
    </citation>
    <scope>NUCLEOTIDE SEQUENCE</scope>
    <source>
        <strain evidence="3">EL160426</strain>
    </source>
</reference>
<dbReference type="PANTHER" id="PTHR35149:SF2">
    <property type="entry name" value="DUF262 DOMAIN-CONTAINING PROTEIN"/>
    <property type="match status" value="1"/>
</dbReference>
<keyword evidence="4" id="KW-1185">Reference proteome</keyword>
<dbReference type="InterPro" id="IPR004919">
    <property type="entry name" value="GmrSD_N"/>
</dbReference>
<name>A0A915YGT1_9BACT</name>
<accession>A0A915YGT1</accession>
<evidence type="ECO:0000259" key="2">
    <source>
        <dbReference type="Pfam" id="PF25202"/>
    </source>
</evidence>
<dbReference type="InterPro" id="IPR057156">
    <property type="entry name" value="DUF7834"/>
</dbReference>
<evidence type="ECO:0000313" key="3">
    <source>
        <dbReference type="EMBL" id="BDS12803.1"/>
    </source>
</evidence>
<feature type="domain" description="GmrSD restriction endonucleases N-terminal" evidence="1">
    <location>
        <begin position="44"/>
        <end position="209"/>
    </location>
</feature>
<evidence type="ECO:0000259" key="1">
    <source>
        <dbReference type="Pfam" id="PF03235"/>
    </source>
</evidence>
<dbReference type="Pfam" id="PF25202">
    <property type="entry name" value="DUF7834"/>
    <property type="match status" value="1"/>
</dbReference>